<evidence type="ECO:0000313" key="2">
    <source>
        <dbReference type="EMBL" id="KKN56939.1"/>
    </source>
</evidence>
<name>A0A0F9RQH3_9ZZZZ</name>
<dbReference type="EMBL" id="LAZR01000826">
    <property type="protein sequence ID" value="KKN56939.1"/>
    <property type="molecule type" value="Genomic_DNA"/>
</dbReference>
<reference evidence="2" key="1">
    <citation type="journal article" date="2015" name="Nature">
        <title>Complex archaea that bridge the gap between prokaryotes and eukaryotes.</title>
        <authorList>
            <person name="Spang A."/>
            <person name="Saw J.H."/>
            <person name="Jorgensen S.L."/>
            <person name="Zaremba-Niedzwiedzka K."/>
            <person name="Martijn J."/>
            <person name="Lind A.E."/>
            <person name="van Eijk R."/>
            <person name="Schleper C."/>
            <person name="Guy L."/>
            <person name="Ettema T.J."/>
        </authorList>
    </citation>
    <scope>NUCLEOTIDE SEQUENCE</scope>
</reference>
<accession>A0A0F9RQH3</accession>
<sequence length="250" mass="28084">MSEQEVEVVGDVEPKVELEAPPKATEYSKEDVDEIVGEKDKRIVDLESQLKGIRKLQSEADLEVKRLKSLPQSSGNTEILEQMLKAIPQQKDDYGNTIASPEIKKLERQLAIAKQRDFNVRQRAAADGERQKMRKEAEEAGLDPDGKDLALVELAWDNNNPQVARKWLNRAIAEHQGEKPKEQEVKEKVKTEEEIRTEVTAELTAKYKIQDPISPSGDGAQLTVEQIKEMSPAERSARVKEIAALPLGLK</sequence>
<feature type="region of interest" description="Disordered" evidence="1">
    <location>
        <begin position="1"/>
        <end position="32"/>
    </location>
</feature>
<dbReference type="AlphaFoldDB" id="A0A0F9RQH3"/>
<evidence type="ECO:0000256" key="1">
    <source>
        <dbReference type="SAM" id="MobiDB-lite"/>
    </source>
</evidence>
<feature type="compositionally biased region" description="Basic and acidic residues" evidence="1">
    <location>
        <begin position="12"/>
        <end position="32"/>
    </location>
</feature>
<feature type="compositionally biased region" description="Acidic residues" evidence="1">
    <location>
        <begin position="1"/>
        <end position="10"/>
    </location>
</feature>
<proteinExistence type="predicted"/>
<protein>
    <submittedName>
        <fullName evidence="2">Uncharacterized protein</fullName>
    </submittedName>
</protein>
<feature type="region of interest" description="Disordered" evidence="1">
    <location>
        <begin position="122"/>
        <end position="144"/>
    </location>
</feature>
<organism evidence="2">
    <name type="scientific">marine sediment metagenome</name>
    <dbReference type="NCBI Taxonomy" id="412755"/>
    <lineage>
        <taxon>unclassified sequences</taxon>
        <taxon>metagenomes</taxon>
        <taxon>ecological metagenomes</taxon>
    </lineage>
</organism>
<comment type="caution">
    <text evidence="2">The sequence shown here is derived from an EMBL/GenBank/DDBJ whole genome shotgun (WGS) entry which is preliminary data.</text>
</comment>
<gene>
    <name evidence="2" type="ORF">LCGC14_0567310</name>
</gene>